<dbReference type="EMBL" id="CM009754">
    <property type="protein sequence ID" value="PUZ51155.1"/>
    <property type="molecule type" value="Genomic_DNA"/>
</dbReference>
<dbReference type="Proteomes" id="UP000244336">
    <property type="component" value="Chromosome 6"/>
</dbReference>
<dbReference type="AlphaFoldDB" id="A0A2T7D6E0"/>
<keyword evidence="4" id="KW-1185">Reference proteome</keyword>
<dbReference type="STRING" id="1504633.A0A2T7D6E0"/>
<dbReference type="PANTHER" id="PTHR45125:SF3">
    <property type="entry name" value="NO-APICAL-MERISTEM-ASSOCIATED CARBOXY-TERMINAL DOMAIN PROTEIN"/>
    <property type="match status" value="1"/>
</dbReference>
<evidence type="ECO:0000256" key="1">
    <source>
        <dbReference type="SAM" id="MobiDB-lite"/>
    </source>
</evidence>
<proteinExistence type="predicted"/>
<feature type="compositionally biased region" description="Low complexity" evidence="1">
    <location>
        <begin position="19"/>
        <end position="29"/>
    </location>
</feature>
<evidence type="ECO:0000313" key="4">
    <source>
        <dbReference type="Proteomes" id="UP000244336"/>
    </source>
</evidence>
<dbReference type="Gramene" id="PUZ51155">
    <property type="protein sequence ID" value="PUZ51155"/>
    <property type="gene ID" value="GQ55_6G155000"/>
</dbReference>
<dbReference type="OrthoDB" id="671662at2759"/>
<evidence type="ECO:0000259" key="2">
    <source>
        <dbReference type="Pfam" id="PF14303"/>
    </source>
</evidence>
<feature type="compositionally biased region" description="Low complexity" evidence="1">
    <location>
        <begin position="217"/>
        <end position="231"/>
    </location>
</feature>
<dbReference type="InterPro" id="IPR029466">
    <property type="entry name" value="NAM-associated_C"/>
</dbReference>
<gene>
    <name evidence="3" type="ORF">GQ55_6G155000</name>
</gene>
<feature type="region of interest" description="Disordered" evidence="1">
    <location>
        <begin position="172"/>
        <end position="231"/>
    </location>
</feature>
<feature type="domain" description="No apical meristem-associated C-terminal" evidence="2">
    <location>
        <begin position="147"/>
        <end position="325"/>
    </location>
</feature>
<accession>A0A2T7D6E0</accession>
<organism evidence="3 4">
    <name type="scientific">Panicum hallii var. hallii</name>
    <dbReference type="NCBI Taxonomy" id="1504633"/>
    <lineage>
        <taxon>Eukaryota</taxon>
        <taxon>Viridiplantae</taxon>
        <taxon>Streptophyta</taxon>
        <taxon>Embryophyta</taxon>
        <taxon>Tracheophyta</taxon>
        <taxon>Spermatophyta</taxon>
        <taxon>Magnoliopsida</taxon>
        <taxon>Liliopsida</taxon>
        <taxon>Poales</taxon>
        <taxon>Poaceae</taxon>
        <taxon>PACMAD clade</taxon>
        <taxon>Panicoideae</taxon>
        <taxon>Panicodae</taxon>
        <taxon>Paniceae</taxon>
        <taxon>Panicinae</taxon>
        <taxon>Panicum</taxon>
        <taxon>Panicum sect. Panicum</taxon>
    </lineage>
</organism>
<dbReference type="PANTHER" id="PTHR45125">
    <property type="entry name" value="F21J9.4-RELATED"/>
    <property type="match status" value="1"/>
</dbReference>
<protein>
    <recommendedName>
        <fullName evidence="2">No apical meristem-associated C-terminal domain-containing protein</fullName>
    </recommendedName>
</protein>
<feature type="region of interest" description="Disordered" evidence="1">
    <location>
        <begin position="1"/>
        <end position="56"/>
    </location>
</feature>
<sequence length="336" mass="37705">MPLQPPTSSPAPPAQNEPVATTVESVEAAVLKESHGDEEGALVAAGRRRKGVPGSSKLSNFSPKEDVFLVKSWLEISCDPIINTGQKKGGFWARITGHRWDTIKAESSKFAGYMANVLRDNPSGMSDADKTASALANFADIEQYPYIYMHCWDLLKDEPKWMELNIRGARPGDDDAIAEHIPPGAIDIDHDLETPSSQCSGSKRPMGRDGAKRAAKKSASSSPSESSKYASKLQDLSIQKISMWEEEIAKKGSRYEQRVAIESQRYEEVCQHNKHMVSIEEEKLQIMRKKADREQTHEEERILGIDLDKCNPRLRKYYEKKQQEILRNIGANEYDN</sequence>
<name>A0A2T7D6E0_9POAL</name>
<feature type="compositionally biased region" description="Pro residues" evidence="1">
    <location>
        <begin position="1"/>
        <end position="15"/>
    </location>
</feature>
<evidence type="ECO:0000313" key="3">
    <source>
        <dbReference type="EMBL" id="PUZ51155.1"/>
    </source>
</evidence>
<dbReference type="Pfam" id="PF14303">
    <property type="entry name" value="NAM-associated"/>
    <property type="match status" value="1"/>
</dbReference>
<reference evidence="3 4" key="1">
    <citation type="submission" date="2018-04" db="EMBL/GenBank/DDBJ databases">
        <title>WGS assembly of Panicum hallii var. hallii HAL2.</title>
        <authorList>
            <person name="Lovell J."/>
            <person name="Jenkins J."/>
            <person name="Lowry D."/>
            <person name="Mamidi S."/>
            <person name="Sreedasyam A."/>
            <person name="Weng X."/>
            <person name="Barry K."/>
            <person name="Bonette J."/>
            <person name="Campitelli B."/>
            <person name="Daum C."/>
            <person name="Gordon S."/>
            <person name="Gould B."/>
            <person name="Lipzen A."/>
            <person name="MacQueen A."/>
            <person name="Palacio-Mejia J."/>
            <person name="Plott C."/>
            <person name="Shakirov E."/>
            <person name="Shu S."/>
            <person name="Yoshinaga Y."/>
            <person name="Zane M."/>
            <person name="Rokhsar D."/>
            <person name="Grimwood J."/>
            <person name="Schmutz J."/>
            <person name="Juenger T."/>
        </authorList>
    </citation>
    <scope>NUCLEOTIDE SEQUENCE [LARGE SCALE GENOMIC DNA]</scope>
    <source>
        <strain evidence="4">cv. HAL2</strain>
    </source>
</reference>